<proteinExistence type="predicted"/>
<reference evidence="1 2" key="1">
    <citation type="journal article" date="2010" name="J. Bacteriol.">
        <title>Biochemical characterization of a novel indole prenyltransferase from Streptomyces sp. SN-593.</title>
        <authorList>
            <person name="Takahashi S."/>
            <person name="Takagi H."/>
            <person name="Toyoda A."/>
            <person name="Uramoto M."/>
            <person name="Nogawa T."/>
            <person name="Ueki M."/>
            <person name="Sakaki Y."/>
            <person name="Osada H."/>
        </authorList>
    </citation>
    <scope>NUCLEOTIDE SEQUENCE [LARGE SCALE GENOMIC DNA]</scope>
    <source>
        <strain evidence="1 2">SN-593</strain>
    </source>
</reference>
<protein>
    <submittedName>
        <fullName evidence="1">Uncharacterized protein</fullName>
    </submittedName>
</protein>
<keyword evidence="2" id="KW-1185">Reference proteome</keyword>
<dbReference type="EMBL" id="AP018365">
    <property type="protein sequence ID" value="BBA99434.1"/>
    <property type="molecule type" value="Genomic_DNA"/>
</dbReference>
<dbReference type="AlphaFoldDB" id="A0A7U3UVA2"/>
<name>A0A7U3UVA2_9ACTN</name>
<accession>A0A7U3UVA2</accession>
<dbReference type="Proteomes" id="UP000595703">
    <property type="component" value="Chromosome"/>
</dbReference>
<reference evidence="1 2" key="3">
    <citation type="journal article" date="2011" name="Nat. Chem. Biol.">
        <title>Reveromycin A biosynthesis uses RevG and RevJ for stereospecific spiroacetal formation.</title>
        <authorList>
            <person name="Takahashi S."/>
            <person name="Toyoda A."/>
            <person name="Sekiyama Y."/>
            <person name="Takagi H."/>
            <person name="Nogawa T."/>
            <person name="Uramoto M."/>
            <person name="Suzuki R."/>
            <person name="Koshino H."/>
            <person name="Kumano T."/>
            <person name="Panthee S."/>
            <person name="Dairi T."/>
            <person name="Ishikawa J."/>
            <person name="Ikeda H."/>
            <person name="Sakaki Y."/>
            <person name="Osada H."/>
        </authorList>
    </citation>
    <scope>NUCLEOTIDE SEQUENCE [LARGE SCALE GENOMIC DNA]</scope>
    <source>
        <strain evidence="1 2">SN-593</strain>
    </source>
</reference>
<reference evidence="1 2" key="2">
    <citation type="journal article" date="2011" name="J. Antibiot.">
        <title>Furaquinocins I and J: novel polyketide isoprenoid hybrid compounds from Streptomyces reveromyceticus SN-593.</title>
        <authorList>
            <person name="Panthee S."/>
            <person name="Takahashi S."/>
            <person name="Takagi H."/>
            <person name="Nogawa T."/>
            <person name="Oowada E."/>
            <person name="Uramoto M."/>
            <person name="Osada H."/>
        </authorList>
    </citation>
    <scope>NUCLEOTIDE SEQUENCE [LARGE SCALE GENOMIC DNA]</scope>
    <source>
        <strain evidence="1 2">SN-593</strain>
    </source>
</reference>
<evidence type="ECO:0000313" key="1">
    <source>
        <dbReference type="EMBL" id="BBA99434.1"/>
    </source>
</evidence>
<dbReference type="RefSeq" id="WP_202235424.1">
    <property type="nucleotide sequence ID" value="NZ_AP018365.1"/>
</dbReference>
<dbReference type="KEGG" id="arev:RVR_6049"/>
<reference evidence="1 2" key="4">
    <citation type="journal article" date="2020" name="Sci. Rep.">
        <title>beta-carboline chemical signals induce reveromycin production through a LuxR family regulator in Streptomyces sp. SN-593.</title>
        <authorList>
            <person name="Panthee S."/>
            <person name="Kito N."/>
            <person name="Hayashi T."/>
            <person name="Shimizu T."/>
            <person name="Ishikawa J."/>
            <person name="Hamamoto H."/>
            <person name="Osada H."/>
            <person name="Takahashi S."/>
        </authorList>
    </citation>
    <scope>NUCLEOTIDE SEQUENCE [LARGE SCALE GENOMIC DNA]</scope>
    <source>
        <strain evidence="1 2">SN-593</strain>
    </source>
</reference>
<organism evidence="1 2">
    <name type="scientific">Actinacidiphila reveromycinica</name>
    <dbReference type="NCBI Taxonomy" id="659352"/>
    <lineage>
        <taxon>Bacteria</taxon>
        <taxon>Bacillati</taxon>
        <taxon>Actinomycetota</taxon>
        <taxon>Actinomycetes</taxon>
        <taxon>Kitasatosporales</taxon>
        <taxon>Streptomycetaceae</taxon>
        <taxon>Actinacidiphila</taxon>
    </lineage>
</organism>
<gene>
    <name evidence="1" type="ORF">RVR_6049</name>
</gene>
<sequence length="59" mass="6013">MSPLAAKANDSSELAAVPLRSTDVQRLASTELQPILSVVVVTSTVSVSISATGGEWPSS</sequence>
<evidence type="ECO:0000313" key="2">
    <source>
        <dbReference type="Proteomes" id="UP000595703"/>
    </source>
</evidence>